<dbReference type="InterPro" id="IPR014729">
    <property type="entry name" value="Rossmann-like_a/b/a_fold"/>
</dbReference>
<keyword evidence="2" id="KW-0547">Nucleotide-binding</keyword>
<feature type="domain" description="UspA" evidence="4">
    <location>
        <begin position="156"/>
        <end position="289"/>
    </location>
</feature>
<evidence type="ECO:0000313" key="6">
    <source>
        <dbReference type="Proteomes" id="UP001499924"/>
    </source>
</evidence>
<dbReference type="Gene3D" id="3.40.50.620">
    <property type="entry name" value="HUPs"/>
    <property type="match status" value="2"/>
</dbReference>
<evidence type="ECO:0000259" key="4">
    <source>
        <dbReference type="Pfam" id="PF00582"/>
    </source>
</evidence>
<comment type="similarity">
    <text evidence="1">Belongs to the universal stress protein A family.</text>
</comment>
<evidence type="ECO:0000256" key="1">
    <source>
        <dbReference type="ARBA" id="ARBA00008791"/>
    </source>
</evidence>
<gene>
    <name evidence="5" type="ORF">GCM10010531_12510</name>
</gene>
<dbReference type="Proteomes" id="UP001499924">
    <property type="component" value="Unassembled WGS sequence"/>
</dbReference>
<dbReference type="SUPFAM" id="SSF52402">
    <property type="entry name" value="Adenine nucleotide alpha hydrolases-like"/>
    <property type="match status" value="2"/>
</dbReference>
<protein>
    <submittedName>
        <fullName evidence="5">Universal stress protein</fullName>
    </submittedName>
</protein>
<evidence type="ECO:0000256" key="2">
    <source>
        <dbReference type="ARBA" id="ARBA00022741"/>
    </source>
</evidence>
<comment type="caution">
    <text evidence="5">The sequence shown here is derived from an EMBL/GenBank/DDBJ whole genome shotgun (WGS) entry which is preliminary data.</text>
</comment>
<dbReference type="PANTHER" id="PTHR46268:SF27">
    <property type="entry name" value="UNIVERSAL STRESS PROTEIN RV2623"/>
    <property type="match status" value="1"/>
</dbReference>
<keyword evidence="6" id="KW-1185">Reference proteome</keyword>
<name>A0ABP6P093_9ACTN</name>
<dbReference type="PANTHER" id="PTHR46268">
    <property type="entry name" value="STRESS RESPONSE PROTEIN NHAX"/>
    <property type="match status" value="1"/>
</dbReference>
<dbReference type="InterPro" id="IPR006016">
    <property type="entry name" value="UspA"/>
</dbReference>
<dbReference type="Pfam" id="PF00582">
    <property type="entry name" value="Usp"/>
    <property type="match status" value="2"/>
</dbReference>
<keyword evidence="3" id="KW-0067">ATP-binding</keyword>
<evidence type="ECO:0000256" key="3">
    <source>
        <dbReference type="ARBA" id="ARBA00022840"/>
    </source>
</evidence>
<organism evidence="5 6">
    <name type="scientific">Blastococcus jejuensis</name>
    <dbReference type="NCBI Taxonomy" id="351224"/>
    <lineage>
        <taxon>Bacteria</taxon>
        <taxon>Bacillati</taxon>
        <taxon>Actinomycetota</taxon>
        <taxon>Actinomycetes</taxon>
        <taxon>Geodermatophilales</taxon>
        <taxon>Geodermatophilaceae</taxon>
        <taxon>Blastococcus</taxon>
    </lineage>
</organism>
<dbReference type="PRINTS" id="PR01438">
    <property type="entry name" value="UNVRSLSTRESS"/>
</dbReference>
<dbReference type="EMBL" id="BAAAVV010000002">
    <property type="protein sequence ID" value="GAA3162263.1"/>
    <property type="molecule type" value="Genomic_DNA"/>
</dbReference>
<sequence length="307" mass="31121">MDGADAPVVAGVDGSPEALAAARLGAVEARDRGVPLDLVLALPWRELPPAEDAGGVDLAGVVRSMGSLLLESTAHAAREAAPGLTVRTRLVEGRATDVLLAESGGAALLCLGSRSGGLVGDLLLGAVAAGVARSARCPVLVVRADARASVRGRSGVVVGVDGEPGDESVLEAAFAAAARRSTEVVAVHCWQHTVPGPAHLLFDPFVDEDSARTREEAVLDDALAAPMEHRPEVPVRRVVERGRAAPALIAAGLAAELLVVGHRPRGGHGLGSVATAVLHTATCPVLVVPIPSGDRAGSALRAEEARS</sequence>
<dbReference type="InterPro" id="IPR006015">
    <property type="entry name" value="Universal_stress_UspA"/>
</dbReference>
<reference evidence="6" key="1">
    <citation type="journal article" date="2019" name="Int. J. Syst. Evol. Microbiol.">
        <title>The Global Catalogue of Microorganisms (GCM) 10K type strain sequencing project: providing services to taxonomists for standard genome sequencing and annotation.</title>
        <authorList>
            <consortium name="The Broad Institute Genomics Platform"/>
            <consortium name="The Broad Institute Genome Sequencing Center for Infectious Disease"/>
            <person name="Wu L."/>
            <person name="Ma J."/>
        </authorList>
    </citation>
    <scope>NUCLEOTIDE SEQUENCE [LARGE SCALE GENOMIC DNA]</scope>
    <source>
        <strain evidence="6">JCM 15614</strain>
    </source>
</reference>
<feature type="domain" description="UspA" evidence="4">
    <location>
        <begin position="8"/>
        <end position="143"/>
    </location>
</feature>
<evidence type="ECO:0000313" key="5">
    <source>
        <dbReference type="EMBL" id="GAA3162263.1"/>
    </source>
</evidence>
<accession>A0ABP6P093</accession>
<proteinExistence type="inferred from homology"/>
<dbReference type="RefSeq" id="WP_344687808.1">
    <property type="nucleotide sequence ID" value="NZ_BAAAVV010000002.1"/>
</dbReference>